<keyword evidence="2" id="KW-1185">Reference proteome</keyword>
<dbReference type="AlphaFoldDB" id="A0AAE7B8C6"/>
<organism evidence="1 2">
    <name type="scientific">Arcobacter venerupis</name>
    <dbReference type="NCBI Taxonomy" id="1054033"/>
    <lineage>
        <taxon>Bacteria</taxon>
        <taxon>Pseudomonadati</taxon>
        <taxon>Campylobacterota</taxon>
        <taxon>Epsilonproteobacteria</taxon>
        <taxon>Campylobacterales</taxon>
        <taxon>Arcobacteraceae</taxon>
        <taxon>Arcobacter</taxon>
    </lineage>
</organism>
<keyword evidence="1" id="KW-0808">Transferase</keyword>
<proteinExistence type="predicted"/>
<dbReference type="CDD" id="cd02440">
    <property type="entry name" value="AdoMet_MTases"/>
    <property type="match status" value="1"/>
</dbReference>
<dbReference type="GO" id="GO:0032259">
    <property type="term" value="P:methylation"/>
    <property type="evidence" value="ECO:0007669"/>
    <property type="project" value="UniProtKB-KW"/>
</dbReference>
<dbReference type="RefSeq" id="WP_128360276.1">
    <property type="nucleotide sequence ID" value="NZ_CP053840.1"/>
</dbReference>
<evidence type="ECO:0000313" key="2">
    <source>
        <dbReference type="Proteomes" id="UP000503482"/>
    </source>
</evidence>
<name>A0AAE7B8C6_9BACT</name>
<reference evidence="1 2" key="1">
    <citation type="submission" date="2020-05" db="EMBL/GenBank/DDBJ databases">
        <title>Complete genome sequencing of Campylobacter and Arcobacter type strains.</title>
        <authorList>
            <person name="Miller W.G."/>
            <person name="Yee E."/>
        </authorList>
    </citation>
    <scope>NUCLEOTIDE SEQUENCE [LARGE SCALE GENOMIC DNA]</scope>
    <source>
        <strain evidence="1 2">LMG 26156</strain>
    </source>
</reference>
<evidence type="ECO:0000313" key="1">
    <source>
        <dbReference type="EMBL" id="QKF66486.1"/>
    </source>
</evidence>
<dbReference type="SUPFAM" id="SSF53335">
    <property type="entry name" value="S-adenosyl-L-methionine-dependent methyltransferases"/>
    <property type="match status" value="1"/>
</dbReference>
<dbReference type="Proteomes" id="UP000503482">
    <property type="component" value="Chromosome"/>
</dbReference>
<dbReference type="Gene3D" id="3.40.50.150">
    <property type="entry name" value="Vaccinia Virus protein VP39"/>
    <property type="match status" value="1"/>
</dbReference>
<dbReference type="PANTHER" id="PTHR43861:SF6">
    <property type="entry name" value="METHYLTRANSFERASE TYPE 11"/>
    <property type="match status" value="1"/>
</dbReference>
<dbReference type="PANTHER" id="PTHR43861">
    <property type="entry name" value="TRANS-ACONITATE 2-METHYLTRANSFERASE-RELATED"/>
    <property type="match status" value="1"/>
</dbReference>
<dbReference type="Pfam" id="PF13489">
    <property type="entry name" value="Methyltransf_23"/>
    <property type="match status" value="1"/>
</dbReference>
<dbReference type="KEGG" id="avp:AVENP_0927"/>
<accession>A0AAE7B8C6</accession>
<sequence>MICSICNNKLYIVNKQKYSFFKCENCKAIYKAFTILNDYSTNSEDYNKITNKDYFNQNVMSFANNPIMEIIKIYASDTSKILDIGCSNGAFLKALKSNNINNVFGIDIQEDTIEFAQKQNLQCYYGLFPNKIPKELEQKYNIITSFENIYYMPNLIDFFEKAIDLLENNGKLVLKFNQSSSSYYIKYPYHIRVVDFNVFINIETIIFLANKYKLNILDVKAFSSSYISDYFGYSSWKTKPKKEKNFFLKVFDKLSGYVIPIKYTDKIIVVLEKK</sequence>
<gene>
    <name evidence="1" type="ORF">AVENP_0927</name>
</gene>
<dbReference type="InterPro" id="IPR029063">
    <property type="entry name" value="SAM-dependent_MTases_sf"/>
</dbReference>
<protein>
    <submittedName>
        <fullName evidence="1">SAM-dependent methyltransferase</fullName>
    </submittedName>
</protein>
<keyword evidence="1" id="KW-0489">Methyltransferase</keyword>
<dbReference type="EMBL" id="CP053840">
    <property type="protein sequence ID" value="QKF66486.1"/>
    <property type="molecule type" value="Genomic_DNA"/>
</dbReference>
<dbReference type="GO" id="GO:0008168">
    <property type="term" value="F:methyltransferase activity"/>
    <property type="evidence" value="ECO:0007669"/>
    <property type="project" value="UniProtKB-KW"/>
</dbReference>